<dbReference type="SUPFAM" id="SSF48452">
    <property type="entry name" value="TPR-like"/>
    <property type="match status" value="1"/>
</dbReference>
<proteinExistence type="predicted"/>
<dbReference type="Gene3D" id="1.25.40.10">
    <property type="entry name" value="Tetratricopeptide repeat domain"/>
    <property type="match status" value="1"/>
</dbReference>
<gene>
    <name evidence="1" type="ordered locus">Tery_3259</name>
</gene>
<reference evidence="1" key="1">
    <citation type="submission" date="2006-06" db="EMBL/GenBank/DDBJ databases">
        <title>Complete sequence of Trichodesmium erythraeum IMS101.</title>
        <authorList>
            <consortium name="US DOE Joint Genome Institute"/>
            <person name="Copeland A."/>
            <person name="Lucas S."/>
            <person name="Lapidus A."/>
            <person name="Barry K."/>
            <person name="Detter J.C."/>
            <person name="Glavina del Rio T."/>
            <person name="Hammon N."/>
            <person name="Israni S."/>
            <person name="Dalin E."/>
            <person name="Tice H."/>
            <person name="Pitluck S."/>
            <person name="Kiss H."/>
            <person name="Munk A.C."/>
            <person name="Brettin T."/>
            <person name="Bruce D."/>
            <person name="Han C."/>
            <person name="Tapia R."/>
            <person name="Gilna P."/>
            <person name="Schmutz J."/>
            <person name="Larimer F."/>
            <person name="Land M."/>
            <person name="Hauser L."/>
            <person name="Kyrpides N."/>
            <person name="Kim E."/>
            <person name="Richardson P."/>
        </authorList>
    </citation>
    <scope>NUCLEOTIDE SEQUENCE [LARGE SCALE GENOMIC DNA]</scope>
    <source>
        <strain evidence="1">IMS101</strain>
    </source>
</reference>
<name>Q10ZF2_TRIEI</name>
<dbReference type="AlphaFoldDB" id="Q10ZF2"/>
<accession>Q10ZF2</accession>
<dbReference type="HOGENOM" id="CLU_065971_0_0_3"/>
<dbReference type="eggNOG" id="COG0457">
    <property type="taxonomic scope" value="Bacteria"/>
</dbReference>
<organism evidence="1">
    <name type="scientific">Trichodesmium erythraeum (strain IMS101)</name>
    <dbReference type="NCBI Taxonomy" id="203124"/>
    <lineage>
        <taxon>Bacteria</taxon>
        <taxon>Bacillati</taxon>
        <taxon>Cyanobacteriota</taxon>
        <taxon>Cyanophyceae</taxon>
        <taxon>Oscillatoriophycideae</taxon>
        <taxon>Oscillatoriales</taxon>
        <taxon>Microcoleaceae</taxon>
        <taxon>Trichodesmium</taxon>
    </lineage>
</organism>
<dbReference type="RefSeq" id="WP_011612717.1">
    <property type="nucleotide sequence ID" value="NC_008312.1"/>
</dbReference>
<dbReference type="KEGG" id="ter:Tery_3259"/>
<dbReference type="EMBL" id="CP000393">
    <property type="protein sequence ID" value="ABG52372.1"/>
    <property type="molecule type" value="Genomic_DNA"/>
</dbReference>
<protein>
    <submittedName>
        <fullName evidence="1">Uncharacterized protein</fullName>
    </submittedName>
</protein>
<dbReference type="InterPro" id="IPR011990">
    <property type="entry name" value="TPR-like_helical_dom_sf"/>
</dbReference>
<sequence>MRRGQFKSLIPLLSGVTLVGILARPVSPVIPGVNFLMILSPPGQVKLKRPHWQKYQPIIIGTPLRNEDRLLLPKGAQAEVLCQNLTEWKVPDGRESIVSEGCPPVSNPKLRELGKVTADSRAINDPKIPYILSPRNTKLLPTQSLTLRWNQVEGAKNYRVELVGPGVNLNQETRENQLVYTAKPPLKRGVRYWFNVVTDKNKTSTFEGTPGFTILSEKEVKETLGAVEEIKQKQLSREAQALAIARLYQSKELYNEAIKPLETAIQDGIKSTAIYQLLGEIHQKIGLNRLARLYYLKALKLTKPEADLEGLANIQGGLAITNAIIRYKDDALKYLEYAKASYKKLERKKEQEKTVRKLEAEVSRILGI</sequence>
<evidence type="ECO:0000313" key="1">
    <source>
        <dbReference type="EMBL" id="ABG52372.1"/>
    </source>
</evidence>
<dbReference type="OrthoDB" id="459662at2"/>